<evidence type="ECO:0000313" key="2">
    <source>
        <dbReference type="EMBL" id="CAF4359904.1"/>
    </source>
</evidence>
<dbReference type="Pfam" id="PF10683">
    <property type="entry name" value="DBD_Tnp_Hermes"/>
    <property type="match status" value="1"/>
</dbReference>
<sequence length="77" mass="8622">DFYSSSKTTPIPSKLKLRVTQACTEFCAVDGRAFDVITDDGFQNLAKVLFDAGRSLYKSSIEIKELLPHSTTVRKKH</sequence>
<protein>
    <recommendedName>
        <fullName evidence="1">Hermes trasposase DNA-binding domain-containing protein</fullName>
    </recommendedName>
</protein>
<feature type="domain" description="Hermes trasposase DNA-binding" evidence="1">
    <location>
        <begin position="20"/>
        <end position="72"/>
    </location>
</feature>
<reference evidence="2" key="1">
    <citation type="submission" date="2021-02" db="EMBL/GenBank/DDBJ databases">
        <authorList>
            <person name="Nowell W R."/>
        </authorList>
    </citation>
    <scope>NUCLEOTIDE SEQUENCE</scope>
</reference>
<dbReference type="Gene3D" id="1.10.10.1070">
    <property type="entry name" value="Zinc finger, BED domain-containing"/>
    <property type="match status" value="1"/>
</dbReference>
<dbReference type="EMBL" id="CAJOBH010046987">
    <property type="protein sequence ID" value="CAF4359904.1"/>
    <property type="molecule type" value="Genomic_DNA"/>
</dbReference>
<gene>
    <name evidence="2" type="ORF">BYL167_LOCUS29855</name>
</gene>
<organism evidence="2 3">
    <name type="scientific">Rotaria magnacalcarata</name>
    <dbReference type="NCBI Taxonomy" id="392030"/>
    <lineage>
        <taxon>Eukaryota</taxon>
        <taxon>Metazoa</taxon>
        <taxon>Spiralia</taxon>
        <taxon>Gnathifera</taxon>
        <taxon>Rotifera</taxon>
        <taxon>Eurotatoria</taxon>
        <taxon>Bdelloidea</taxon>
        <taxon>Philodinida</taxon>
        <taxon>Philodinidae</taxon>
        <taxon>Rotaria</taxon>
    </lineage>
</organism>
<comment type="caution">
    <text evidence="2">The sequence shown here is derived from an EMBL/GenBank/DDBJ whole genome shotgun (WGS) entry which is preliminary data.</text>
</comment>
<dbReference type="Proteomes" id="UP000681967">
    <property type="component" value="Unassembled WGS sequence"/>
</dbReference>
<feature type="non-terminal residue" evidence="2">
    <location>
        <position position="1"/>
    </location>
</feature>
<evidence type="ECO:0000259" key="1">
    <source>
        <dbReference type="Pfam" id="PF10683"/>
    </source>
</evidence>
<dbReference type="InterPro" id="IPR018473">
    <property type="entry name" value="Hermes_transposase_DNA-db"/>
</dbReference>
<proteinExistence type="predicted"/>
<dbReference type="AlphaFoldDB" id="A0A8S2V009"/>
<evidence type="ECO:0000313" key="3">
    <source>
        <dbReference type="Proteomes" id="UP000681967"/>
    </source>
</evidence>
<accession>A0A8S2V009</accession>
<name>A0A8S2V009_9BILA</name>
<dbReference type="SUPFAM" id="SSF140996">
    <property type="entry name" value="Hermes dimerisation domain"/>
    <property type="match status" value="1"/>
</dbReference>